<feature type="transmembrane region" description="Helical" evidence="6">
    <location>
        <begin position="383"/>
        <end position="404"/>
    </location>
</feature>
<feature type="transmembrane region" description="Helical" evidence="6">
    <location>
        <begin position="222"/>
        <end position="240"/>
    </location>
</feature>
<protein>
    <submittedName>
        <fullName evidence="7">APA family basic amino acid/polyamine antiporter</fullName>
    </submittedName>
</protein>
<feature type="transmembrane region" description="Helical" evidence="6">
    <location>
        <begin position="31"/>
        <end position="52"/>
    </location>
</feature>
<keyword evidence="3 6" id="KW-0812">Transmembrane</keyword>
<dbReference type="RefSeq" id="WP_184333127.1">
    <property type="nucleotide sequence ID" value="NZ_JACHHZ010000003.1"/>
</dbReference>
<feature type="transmembrane region" description="Helical" evidence="6">
    <location>
        <begin position="261"/>
        <end position="286"/>
    </location>
</feature>
<feature type="transmembrane region" description="Helical" evidence="6">
    <location>
        <begin position="440"/>
        <end position="458"/>
    </location>
</feature>
<feature type="transmembrane region" description="Helical" evidence="6">
    <location>
        <begin position="416"/>
        <end position="434"/>
    </location>
</feature>
<reference evidence="7 8" key="1">
    <citation type="submission" date="2020-08" db="EMBL/GenBank/DDBJ databases">
        <title>Genomic Encyclopedia of Type Strains, Phase IV (KMG-IV): sequencing the most valuable type-strain genomes for metagenomic binning, comparative biology and taxonomic classification.</title>
        <authorList>
            <person name="Goeker M."/>
        </authorList>
    </citation>
    <scope>NUCLEOTIDE SEQUENCE [LARGE SCALE GENOMIC DNA]</scope>
    <source>
        <strain evidence="7 8">DSM 26723</strain>
    </source>
</reference>
<evidence type="ECO:0000256" key="6">
    <source>
        <dbReference type="SAM" id="Phobius"/>
    </source>
</evidence>
<name>A0A841HQF2_9GAMM</name>
<feature type="transmembrane region" description="Helical" evidence="6">
    <location>
        <begin position="58"/>
        <end position="78"/>
    </location>
</feature>
<dbReference type="AlphaFoldDB" id="A0A841HQF2"/>
<keyword evidence="5 6" id="KW-0472">Membrane</keyword>
<dbReference type="GO" id="GO:0015171">
    <property type="term" value="F:amino acid transmembrane transporter activity"/>
    <property type="evidence" value="ECO:0007669"/>
    <property type="project" value="TreeGrafter"/>
</dbReference>
<dbReference type="EMBL" id="JACHHZ010000003">
    <property type="protein sequence ID" value="MBB6094135.1"/>
    <property type="molecule type" value="Genomic_DNA"/>
</dbReference>
<keyword evidence="8" id="KW-1185">Reference proteome</keyword>
<comment type="subcellular location">
    <subcellularLocation>
        <location evidence="1">Membrane</location>
        <topology evidence="1">Multi-pass membrane protein</topology>
    </subcellularLocation>
</comment>
<keyword evidence="4 6" id="KW-1133">Transmembrane helix</keyword>
<dbReference type="Pfam" id="PF13520">
    <property type="entry name" value="AA_permease_2"/>
    <property type="match status" value="1"/>
</dbReference>
<gene>
    <name evidence="7" type="ORF">HNQ60_003016</name>
</gene>
<feature type="transmembrane region" description="Helical" evidence="6">
    <location>
        <begin position="358"/>
        <end position="377"/>
    </location>
</feature>
<dbReference type="GO" id="GO:0016020">
    <property type="term" value="C:membrane"/>
    <property type="evidence" value="ECO:0007669"/>
    <property type="project" value="UniProtKB-SubCell"/>
</dbReference>
<dbReference type="Proteomes" id="UP000588068">
    <property type="component" value="Unassembled WGS sequence"/>
</dbReference>
<feature type="transmembrane region" description="Helical" evidence="6">
    <location>
        <begin position="179"/>
        <end position="202"/>
    </location>
</feature>
<feature type="transmembrane region" description="Helical" evidence="6">
    <location>
        <begin position="152"/>
        <end position="172"/>
    </location>
</feature>
<proteinExistence type="predicted"/>
<comment type="caution">
    <text evidence="7">The sequence shown here is derived from an EMBL/GenBank/DDBJ whole genome shotgun (WGS) entry which is preliminary data.</text>
</comment>
<evidence type="ECO:0000256" key="5">
    <source>
        <dbReference type="ARBA" id="ARBA00023136"/>
    </source>
</evidence>
<dbReference type="PIRSF" id="PIRSF006060">
    <property type="entry name" value="AA_transporter"/>
    <property type="match status" value="1"/>
</dbReference>
<keyword evidence="2" id="KW-0813">Transport</keyword>
<dbReference type="PANTHER" id="PTHR43243">
    <property type="entry name" value="INNER MEMBRANE TRANSPORTER YGJI-RELATED"/>
    <property type="match status" value="1"/>
</dbReference>
<evidence type="ECO:0000313" key="8">
    <source>
        <dbReference type="Proteomes" id="UP000588068"/>
    </source>
</evidence>
<evidence type="ECO:0000256" key="4">
    <source>
        <dbReference type="ARBA" id="ARBA00022989"/>
    </source>
</evidence>
<dbReference type="InterPro" id="IPR002293">
    <property type="entry name" value="AA/rel_permease1"/>
</dbReference>
<organism evidence="7 8">
    <name type="scientific">Povalibacter uvarum</name>
    <dbReference type="NCBI Taxonomy" id="732238"/>
    <lineage>
        <taxon>Bacteria</taxon>
        <taxon>Pseudomonadati</taxon>
        <taxon>Pseudomonadota</taxon>
        <taxon>Gammaproteobacteria</taxon>
        <taxon>Steroidobacterales</taxon>
        <taxon>Steroidobacteraceae</taxon>
        <taxon>Povalibacter</taxon>
    </lineage>
</organism>
<evidence type="ECO:0000313" key="7">
    <source>
        <dbReference type="EMBL" id="MBB6094135.1"/>
    </source>
</evidence>
<feature type="transmembrane region" description="Helical" evidence="6">
    <location>
        <begin position="306"/>
        <end position="329"/>
    </location>
</feature>
<evidence type="ECO:0000256" key="2">
    <source>
        <dbReference type="ARBA" id="ARBA00022448"/>
    </source>
</evidence>
<accession>A0A841HQF2</accession>
<feature type="transmembrane region" description="Helical" evidence="6">
    <location>
        <begin position="90"/>
        <end position="111"/>
    </location>
</feature>
<dbReference type="PANTHER" id="PTHR43243:SF4">
    <property type="entry name" value="CATIONIC AMINO ACID TRANSPORTER 4"/>
    <property type="match status" value="1"/>
</dbReference>
<evidence type="ECO:0000256" key="3">
    <source>
        <dbReference type="ARBA" id="ARBA00022692"/>
    </source>
</evidence>
<evidence type="ECO:0000256" key="1">
    <source>
        <dbReference type="ARBA" id="ARBA00004141"/>
    </source>
</evidence>
<sequence length="471" mass="49435">MAFWNRRKQLESVASGIAHSALKPTLSWPHLLGLGVGGIIGTGIYTLTGVGAGLAGPGVILSFVIAGIVCVCAALAYAEMSTMMPVAGSAYTYSYVVLGELLAWIVGWSLILEYTVVCSAVAVGWSGYATGVLKAAELNIPDALLAGPHAGGLINVPAIIISLAVAGLLAIGTKESATVNLVLVFVKLIALGIFIALAAPAFDSGNFQPFMPYGWVSEVNGVPHGVMAAAAIIFFAFYGFDAVSTAAEETRNPSRDLKIGIIGSMLICTFIYMAVAAVALGGASYLDLANSPEPLAMVLRNLQHPFAATVIAGAAVIALPTVIMAFMYGQSRIFFVMARDGLLPQGLSTINPRTGSPVLMTLITGVIVAIIAGLLPLNEIAALANAGTLAAFIAVAVCMMVLRVKHPDFPRKFRSPVWWLVGPLAIVGCLYLFWNLPGITKKWFFIWNAAGLLIYLLVTRHQSALAKAERS</sequence>
<dbReference type="Gene3D" id="1.20.1740.10">
    <property type="entry name" value="Amino acid/polyamine transporter I"/>
    <property type="match status" value="1"/>
</dbReference>